<proteinExistence type="predicted"/>
<dbReference type="EMBL" id="LR797215">
    <property type="protein sequence ID" value="CAB4194648.1"/>
    <property type="molecule type" value="Genomic_DNA"/>
</dbReference>
<gene>
    <name evidence="1" type="ORF">UFOVP1268_6</name>
    <name evidence="2" type="ORF">UFOVP1395_10</name>
</gene>
<sequence>MAINVPIITTFADKGISAAEKAFGKFGKTGAAVGAAFAASTALVVAGLGKAVNAAIEDQKSQALLAKQLENTTGASRMTIAATEDFITQMQFATGVADDALRPALGSLVRATNDLTVGQDLLNLAMNVSAGTGRDLETVSLALGKAYNGNLGGLTKLGIALDPNIIKTKDFGAAQAELTKQFGGAAAAAANTYEGQLKRLGIVFAELNETIGYAILNNRYVKDAINRLPDAAAAAIAAFGEKGLKGALSAFLDEMGIVGAYTKKWGLSIAYSYNKMAMHAYNALTLVTLGLIQIIPAIRKAGDEINANLLQLQLEIDATTYYITDLNNALNVGEQAQRANGAAADRLSGQAEALGYKLAPVVEQLDKVGGAAKKADTAVSDAAKALQDDLTKALDAAKTGLDDAQSAFNGFAESVSTGLQDAFSFKDAKDAGDDTGKGFLSGLRDQVAGINRYSADVEALLKAGLSQDALQAVLAAGGESGAAIAAELIKGGSNAIIETNALVESAKYAADLIGQSAAQQWYGAGVSNAQQYLKGVEAAFAVAQARLAGKGLKLADVKGISAGFSDAISAPAAAPISPPSFNYGDPFGMKGVTVNVSGGISTSAEIGEAVVNAIRAYNRAAGPANIAVA</sequence>
<accession>A0A6J5RLR6</accession>
<evidence type="ECO:0000313" key="2">
    <source>
        <dbReference type="EMBL" id="CAB4204370.1"/>
    </source>
</evidence>
<organism evidence="1">
    <name type="scientific">uncultured Caudovirales phage</name>
    <dbReference type="NCBI Taxonomy" id="2100421"/>
    <lineage>
        <taxon>Viruses</taxon>
        <taxon>Duplodnaviria</taxon>
        <taxon>Heunggongvirae</taxon>
        <taxon>Uroviricota</taxon>
        <taxon>Caudoviricetes</taxon>
        <taxon>Peduoviridae</taxon>
        <taxon>Maltschvirus</taxon>
        <taxon>Maltschvirus maltsch</taxon>
    </lineage>
</organism>
<reference evidence="1" key="1">
    <citation type="submission" date="2020-05" db="EMBL/GenBank/DDBJ databases">
        <authorList>
            <person name="Chiriac C."/>
            <person name="Salcher M."/>
            <person name="Ghai R."/>
            <person name="Kavagutti S V."/>
        </authorList>
    </citation>
    <scope>NUCLEOTIDE SEQUENCE</scope>
</reference>
<evidence type="ECO:0000313" key="1">
    <source>
        <dbReference type="EMBL" id="CAB4194648.1"/>
    </source>
</evidence>
<evidence type="ECO:0008006" key="3">
    <source>
        <dbReference type="Google" id="ProtNLM"/>
    </source>
</evidence>
<name>A0A6J5RLR6_9CAUD</name>
<dbReference type="EMBL" id="LR797346">
    <property type="protein sequence ID" value="CAB4204370.1"/>
    <property type="molecule type" value="Genomic_DNA"/>
</dbReference>
<protein>
    <recommendedName>
        <fullName evidence="3">Bacteriophage tail tape measure N-terminal domain-containing protein</fullName>
    </recommendedName>
</protein>